<comment type="caution">
    <text evidence="1">The sequence shown here is derived from an EMBL/GenBank/DDBJ whole genome shotgun (WGS) entry which is preliminary data.</text>
</comment>
<dbReference type="RefSeq" id="WP_118021237.1">
    <property type="nucleotide sequence ID" value="NZ_CABHNX010000127.1"/>
</dbReference>
<dbReference type="AlphaFoldDB" id="A0AAW6B146"/>
<protein>
    <submittedName>
        <fullName evidence="1">Uncharacterized protein</fullName>
    </submittedName>
</protein>
<name>A0AAW6B146_CLOSY</name>
<evidence type="ECO:0000313" key="1">
    <source>
        <dbReference type="EMBL" id="MDB2002841.1"/>
    </source>
</evidence>
<organism evidence="1 2">
    <name type="scientific">Clostridium symbiosum</name>
    <name type="common">Bacteroides symbiosus</name>
    <dbReference type="NCBI Taxonomy" id="1512"/>
    <lineage>
        <taxon>Bacteria</taxon>
        <taxon>Bacillati</taxon>
        <taxon>Bacillota</taxon>
        <taxon>Clostridia</taxon>
        <taxon>Lachnospirales</taxon>
        <taxon>Lachnospiraceae</taxon>
        <taxon>Otoolea</taxon>
    </lineage>
</organism>
<accession>A0AAW6B146</accession>
<dbReference type="GeneID" id="57968256"/>
<dbReference type="Proteomes" id="UP001300871">
    <property type="component" value="Unassembled WGS sequence"/>
</dbReference>
<gene>
    <name evidence="1" type="ORF">PM006_21785</name>
</gene>
<sequence length="157" mass="17884">MNDKKILYQLLSEGKIDEAGILIKNIDGELLNEEVQDILLEVSFNNQSIVPYTVVLKLLFEAESANLHAFASTLLSNPLCWIEGAYYAGLYHQKKAIELEPQNIAFKEYLLSYNSLPDEVLSDEEALEIRKQILKVNPENKTVKQHFSAQRFVGKLD</sequence>
<evidence type="ECO:0000313" key="2">
    <source>
        <dbReference type="Proteomes" id="UP001300871"/>
    </source>
</evidence>
<reference evidence="1" key="1">
    <citation type="submission" date="2023-01" db="EMBL/GenBank/DDBJ databases">
        <title>Human gut microbiome strain richness.</title>
        <authorList>
            <person name="Chen-Liaw A."/>
        </authorList>
    </citation>
    <scope>NUCLEOTIDE SEQUENCE</scope>
    <source>
        <strain evidence="1">B1_m1001713B170214d0_201011</strain>
    </source>
</reference>
<proteinExistence type="predicted"/>
<dbReference type="EMBL" id="JAQLGM010000096">
    <property type="protein sequence ID" value="MDB2002841.1"/>
    <property type="molecule type" value="Genomic_DNA"/>
</dbReference>